<proteinExistence type="predicted"/>
<evidence type="ECO:0008006" key="3">
    <source>
        <dbReference type="Google" id="ProtNLM"/>
    </source>
</evidence>
<gene>
    <name evidence="1" type="ORF">OYC64_009902</name>
</gene>
<keyword evidence="2" id="KW-1185">Reference proteome</keyword>
<name>A0ABD2H6R0_PAGBO</name>
<comment type="caution">
    <text evidence="1">The sequence shown here is derived from an EMBL/GenBank/DDBJ whole genome shotgun (WGS) entry which is preliminary data.</text>
</comment>
<sequence length="108" mass="12389">MLGTGDYQAIVVLLMCYTTIKQQYLKRQKRRINEKPALNGVKSWITAARAQGLTQPIVESWSYMISQISKFLLVFFLSVPHVGEELLTPIIQREKTPNLPYCMLRGDT</sequence>
<reference evidence="1 2" key="2">
    <citation type="journal article" date="2024" name="G3 (Bethesda)">
        <title>The genome of the cryopelagic Antarctic bald notothen, Trematomus borchgrevinki.</title>
        <authorList>
            <person name="Rayamajhi N."/>
            <person name="Rivera-Colon A.G."/>
            <person name="Minhas B.F."/>
            <person name="Cheng C.C."/>
            <person name="Catchen J.M."/>
        </authorList>
    </citation>
    <scope>NUCLEOTIDE SEQUENCE [LARGE SCALE GENOMIC DNA]</scope>
    <source>
        <strain evidence="1">AGRC-2024</strain>
    </source>
</reference>
<protein>
    <recommendedName>
        <fullName evidence="3">Transposase</fullName>
    </recommendedName>
</protein>
<evidence type="ECO:0000313" key="1">
    <source>
        <dbReference type="EMBL" id="KAL3061860.1"/>
    </source>
</evidence>
<organism evidence="1 2">
    <name type="scientific">Pagothenia borchgrevinki</name>
    <name type="common">Bald rockcod</name>
    <name type="synonym">Trematomus borchgrevinki</name>
    <dbReference type="NCBI Taxonomy" id="8213"/>
    <lineage>
        <taxon>Eukaryota</taxon>
        <taxon>Metazoa</taxon>
        <taxon>Chordata</taxon>
        <taxon>Craniata</taxon>
        <taxon>Vertebrata</taxon>
        <taxon>Euteleostomi</taxon>
        <taxon>Actinopterygii</taxon>
        <taxon>Neopterygii</taxon>
        <taxon>Teleostei</taxon>
        <taxon>Neoteleostei</taxon>
        <taxon>Acanthomorphata</taxon>
        <taxon>Eupercaria</taxon>
        <taxon>Perciformes</taxon>
        <taxon>Notothenioidei</taxon>
        <taxon>Nototheniidae</taxon>
        <taxon>Pagothenia</taxon>
    </lineage>
</organism>
<reference evidence="1 2" key="1">
    <citation type="journal article" date="2022" name="G3 (Bethesda)">
        <title>Evaluating Illumina-, Nanopore-, and PacBio-based genome assembly strategies with the bald notothen, Trematomus borchgrevinki.</title>
        <authorList>
            <person name="Rayamajhi N."/>
            <person name="Cheng C.C."/>
            <person name="Catchen J.M."/>
        </authorList>
    </citation>
    <scope>NUCLEOTIDE SEQUENCE [LARGE SCALE GENOMIC DNA]</scope>
    <source>
        <strain evidence="1">AGRC-2024</strain>
    </source>
</reference>
<dbReference type="AlphaFoldDB" id="A0ABD2H6R0"/>
<dbReference type="Proteomes" id="UP001619887">
    <property type="component" value="Unassembled WGS sequence"/>
</dbReference>
<accession>A0ABD2H6R0</accession>
<dbReference type="EMBL" id="JBIYXZ010002072">
    <property type="protein sequence ID" value="KAL3061860.1"/>
    <property type="molecule type" value="Genomic_DNA"/>
</dbReference>
<evidence type="ECO:0000313" key="2">
    <source>
        <dbReference type="Proteomes" id="UP001619887"/>
    </source>
</evidence>